<evidence type="ECO:0000313" key="2">
    <source>
        <dbReference type="Proteomes" id="UP000298030"/>
    </source>
</evidence>
<accession>A0A4Y7SQ77</accession>
<protein>
    <submittedName>
        <fullName evidence="1">Uncharacterized protein</fullName>
    </submittedName>
</protein>
<gene>
    <name evidence="1" type="ORF">FA13DRAFT_1739536</name>
</gene>
<reference evidence="1 2" key="1">
    <citation type="journal article" date="2019" name="Nat. Ecol. Evol.">
        <title>Megaphylogeny resolves global patterns of mushroom evolution.</title>
        <authorList>
            <person name="Varga T."/>
            <person name="Krizsan K."/>
            <person name="Foldi C."/>
            <person name="Dima B."/>
            <person name="Sanchez-Garcia M."/>
            <person name="Sanchez-Ramirez S."/>
            <person name="Szollosi G.J."/>
            <person name="Szarkandi J.G."/>
            <person name="Papp V."/>
            <person name="Albert L."/>
            <person name="Andreopoulos W."/>
            <person name="Angelini C."/>
            <person name="Antonin V."/>
            <person name="Barry K.W."/>
            <person name="Bougher N.L."/>
            <person name="Buchanan P."/>
            <person name="Buyck B."/>
            <person name="Bense V."/>
            <person name="Catcheside P."/>
            <person name="Chovatia M."/>
            <person name="Cooper J."/>
            <person name="Damon W."/>
            <person name="Desjardin D."/>
            <person name="Finy P."/>
            <person name="Geml J."/>
            <person name="Haridas S."/>
            <person name="Hughes K."/>
            <person name="Justo A."/>
            <person name="Karasinski D."/>
            <person name="Kautmanova I."/>
            <person name="Kiss B."/>
            <person name="Kocsube S."/>
            <person name="Kotiranta H."/>
            <person name="LaButti K.M."/>
            <person name="Lechner B.E."/>
            <person name="Liimatainen K."/>
            <person name="Lipzen A."/>
            <person name="Lukacs Z."/>
            <person name="Mihaltcheva S."/>
            <person name="Morgado L.N."/>
            <person name="Niskanen T."/>
            <person name="Noordeloos M.E."/>
            <person name="Ohm R.A."/>
            <person name="Ortiz-Santana B."/>
            <person name="Ovrebo C."/>
            <person name="Racz N."/>
            <person name="Riley R."/>
            <person name="Savchenko A."/>
            <person name="Shiryaev A."/>
            <person name="Soop K."/>
            <person name="Spirin V."/>
            <person name="Szebenyi C."/>
            <person name="Tomsovsky M."/>
            <person name="Tulloss R.E."/>
            <person name="Uehling J."/>
            <person name="Grigoriev I.V."/>
            <person name="Vagvolgyi C."/>
            <person name="Papp T."/>
            <person name="Martin F.M."/>
            <person name="Miettinen O."/>
            <person name="Hibbett D.S."/>
            <person name="Nagy L.G."/>
        </authorList>
    </citation>
    <scope>NUCLEOTIDE SEQUENCE [LARGE SCALE GENOMIC DNA]</scope>
    <source>
        <strain evidence="1 2">FP101781</strain>
    </source>
</reference>
<name>A0A4Y7SQ77_COPMI</name>
<dbReference type="AlphaFoldDB" id="A0A4Y7SQ77"/>
<keyword evidence="2" id="KW-1185">Reference proteome</keyword>
<comment type="caution">
    <text evidence="1">The sequence shown here is derived from an EMBL/GenBank/DDBJ whole genome shotgun (WGS) entry which is preliminary data.</text>
</comment>
<proteinExistence type="predicted"/>
<dbReference type="Proteomes" id="UP000298030">
    <property type="component" value="Unassembled WGS sequence"/>
</dbReference>
<dbReference type="EMBL" id="QPFP01000071">
    <property type="protein sequence ID" value="TEB24033.1"/>
    <property type="molecule type" value="Genomic_DNA"/>
</dbReference>
<sequence length="54" mass="6001">MVILRAAVCLSLSRLEFGDAYWSNRVTEDSSQSVPGCLEEKKCVARLPQGSKDR</sequence>
<organism evidence="1 2">
    <name type="scientific">Coprinellus micaceus</name>
    <name type="common">Glistening ink-cap mushroom</name>
    <name type="synonym">Coprinus micaceus</name>
    <dbReference type="NCBI Taxonomy" id="71717"/>
    <lineage>
        <taxon>Eukaryota</taxon>
        <taxon>Fungi</taxon>
        <taxon>Dikarya</taxon>
        <taxon>Basidiomycota</taxon>
        <taxon>Agaricomycotina</taxon>
        <taxon>Agaricomycetes</taxon>
        <taxon>Agaricomycetidae</taxon>
        <taxon>Agaricales</taxon>
        <taxon>Agaricineae</taxon>
        <taxon>Psathyrellaceae</taxon>
        <taxon>Coprinellus</taxon>
    </lineage>
</organism>
<evidence type="ECO:0000313" key="1">
    <source>
        <dbReference type="EMBL" id="TEB24033.1"/>
    </source>
</evidence>